<keyword evidence="2" id="KW-0812">Transmembrane</keyword>
<gene>
    <name evidence="4" type="ORF">MEDL_36368</name>
</gene>
<name>A0A8S3SXT4_MYTED</name>
<feature type="signal peptide" evidence="3">
    <location>
        <begin position="1"/>
        <end position="26"/>
    </location>
</feature>
<evidence type="ECO:0000256" key="2">
    <source>
        <dbReference type="SAM" id="Phobius"/>
    </source>
</evidence>
<reference evidence="4" key="1">
    <citation type="submission" date="2021-03" db="EMBL/GenBank/DDBJ databases">
        <authorList>
            <person name="Bekaert M."/>
        </authorList>
    </citation>
    <scope>NUCLEOTIDE SEQUENCE</scope>
</reference>
<proteinExistence type="predicted"/>
<feature type="region of interest" description="Disordered" evidence="1">
    <location>
        <begin position="903"/>
        <end position="1000"/>
    </location>
</feature>
<feature type="compositionally biased region" description="Low complexity" evidence="1">
    <location>
        <begin position="946"/>
        <end position="959"/>
    </location>
</feature>
<feature type="transmembrane region" description="Helical" evidence="2">
    <location>
        <begin position="770"/>
        <end position="793"/>
    </location>
</feature>
<dbReference type="AlphaFoldDB" id="A0A8S3SXT4"/>
<organism evidence="4 5">
    <name type="scientific">Mytilus edulis</name>
    <name type="common">Blue mussel</name>
    <dbReference type="NCBI Taxonomy" id="6550"/>
    <lineage>
        <taxon>Eukaryota</taxon>
        <taxon>Metazoa</taxon>
        <taxon>Spiralia</taxon>
        <taxon>Lophotrochozoa</taxon>
        <taxon>Mollusca</taxon>
        <taxon>Bivalvia</taxon>
        <taxon>Autobranchia</taxon>
        <taxon>Pteriomorphia</taxon>
        <taxon>Mytilida</taxon>
        <taxon>Mytiloidea</taxon>
        <taxon>Mytilidae</taxon>
        <taxon>Mytilinae</taxon>
        <taxon>Mytilus</taxon>
    </lineage>
</organism>
<feature type="compositionally biased region" description="Polar residues" evidence="1">
    <location>
        <begin position="904"/>
        <end position="932"/>
    </location>
</feature>
<evidence type="ECO:0000313" key="5">
    <source>
        <dbReference type="Proteomes" id="UP000683360"/>
    </source>
</evidence>
<dbReference type="SUPFAM" id="SSF49265">
    <property type="entry name" value="Fibronectin type III"/>
    <property type="match status" value="2"/>
</dbReference>
<protein>
    <recommendedName>
        <fullName evidence="6">Cytokine receptor</fullName>
    </recommendedName>
</protein>
<feature type="compositionally biased region" description="Polar residues" evidence="1">
    <location>
        <begin position="869"/>
        <end position="886"/>
    </location>
</feature>
<dbReference type="Gene3D" id="2.60.40.10">
    <property type="entry name" value="Immunoglobulins"/>
    <property type="match status" value="3"/>
</dbReference>
<accession>A0A8S3SXT4</accession>
<dbReference type="OrthoDB" id="6117382at2759"/>
<keyword evidence="5" id="KW-1185">Reference proteome</keyword>
<feature type="region of interest" description="Disordered" evidence="1">
    <location>
        <begin position="815"/>
        <end position="886"/>
    </location>
</feature>
<keyword evidence="2" id="KW-0472">Membrane</keyword>
<evidence type="ECO:0000256" key="1">
    <source>
        <dbReference type="SAM" id="MobiDB-lite"/>
    </source>
</evidence>
<evidence type="ECO:0000256" key="3">
    <source>
        <dbReference type="SAM" id="SignalP"/>
    </source>
</evidence>
<sequence length="1023" mass="115446">MYSLIGTVTVLLVLCHTLVGITFVKSDDCANISGNLTIMDDIKFLFIGESANMTCTMINKQTIQNYSVENLNIRVKKCVEIKSLYRQIGQKNGSKEIHVRDLIEDLPCRDQILLDYVCQYDRKNSSPCIVGRTFIYFDLKRCGVNHPLPKTLIETSDLMEMYVTDPIRDLHCEDQNQIKLEYKCVYETKNGTSCPVGERDLIYFDFPPSPVNKSFRCLAYNWLNMTCWFDLGVVYRGWNVPGYTKVDIKVKYGILGMTGKLEEQYIKRDGTCLKISIPNNKFTLLNVQMDINITNEARKVSNISIFKFNPRDFVKPAPIENLKYIEKNSTAIKLEWYHSNSQMSKKFRIQYSSEYDPKGSWMQKEYVQIYPRSETDLEIPKDRILSIIENFKKTLYGRNITAPKTRELTLTKLLPYALYNITIVVIPIYENRTETGFWSDNVTTSIRTAEDVPRAVPTLWPGYFSQLNDPEKIKIYWEPIDDIKRCGIIQSYRITLKEIVPFGEKVEKKENFTAEIPDIPPEAISYEIQLEPMKQYEIKLTQRTSVGYPTVKDAHIYVYPQHIRPTLPSLTSVEAIGHNKVLFTWKLTTINNSSGDFSNYNLSWCKKNSTKPGKPGNCMDAIKSQLILDNSVTNNLANVTENYFDYWFGISVEETVQKGWFISSGITWYKHCVYLKGGVPKKPLELEVPTDTDQEDGIFIIWKPYTCTQGQGKVASYEVRFCTTGSAEDGCEGKEQNETVSASESSYTLQNLIEVLFKSSKTFESEKENLILGAAIGGIGAFVILVIVGIVYCRHSLKKQAEEVKEINLPTIKTKSGFDKRENNGSGIDTHESLQPLLRNSNGNDSGLGGSSTNGNSISQNNSLDKKYSNQNGSTGGYNSKHNNHIHQNGSVIQTDAIIESPGISENTNQSFGETSFTTGEMSGGNEMNSVDYTDVELHSSDEESSANNSSCVPSSNNSPKHSGKKSFYSSTNKSDRENKGFTDTDERGQDSSNIDSYCEQGETSAIDSYCQKGLNSSTGVTT</sequence>
<evidence type="ECO:0008006" key="6">
    <source>
        <dbReference type="Google" id="ProtNLM"/>
    </source>
</evidence>
<comment type="caution">
    <text evidence="4">The sequence shown here is derived from an EMBL/GenBank/DDBJ whole genome shotgun (WGS) entry which is preliminary data.</text>
</comment>
<feature type="compositionally biased region" description="Polar residues" evidence="1">
    <location>
        <begin position="991"/>
        <end position="1000"/>
    </location>
</feature>
<feature type="compositionally biased region" description="Basic and acidic residues" evidence="1">
    <location>
        <begin position="974"/>
        <end position="990"/>
    </location>
</feature>
<evidence type="ECO:0000313" key="4">
    <source>
        <dbReference type="EMBL" id="CAG2223167.1"/>
    </source>
</evidence>
<keyword evidence="2" id="KW-1133">Transmembrane helix</keyword>
<dbReference type="Proteomes" id="UP000683360">
    <property type="component" value="Unassembled WGS sequence"/>
</dbReference>
<feature type="compositionally biased region" description="Low complexity" evidence="1">
    <location>
        <begin position="853"/>
        <end position="863"/>
    </location>
</feature>
<dbReference type="InterPro" id="IPR013783">
    <property type="entry name" value="Ig-like_fold"/>
</dbReference>
<dbReference type="EMBL" id="CAJPWZ010001775">
    <property type="protein sequence ID" value="CAG2223167.1"/>
    <property type="molecule type" value="Genomic_DNA"/>
</dbReference>
<feature type="chain" id="PRO_5035902821" description="Cytokine receptor" evidence="3">
    <location>
        <begin position="27"/>
        <end position="1023"/>
    </location>
</feature>
<dbReference type="InterPro" id="IPR036116">
    <property type="entry name" value="FN3_sf"/>
</dbReference>
<keyword evidence="3" id="KW-0732">Signal</keyword>